<feature type="domain" description="Myb-like" evidence="2">
    <location>
        <begin position="270"/>
        <end position="319"/>
    </location>
</feature>
<dbReference type="PANTHER" id="PTHR33427">
    <property type="entry name" value="HNH ENDONUCLEASE"/>
    <property type="match status" value="1"/>
</dbReference>
<reference evidence="4 5" key="1">
    <citation type="journal article" date="2021" name="Nat. Plants">
        <title>The Taxus genome provides insights into paclitaxel biosynthesis.</title>
        <authorList>
            <person name="Xiong X."/>
            <person name="Gou J."/>
            <person name="Liao Q."/>
            <person name="Li Y."/>
            <person name="Zhou Q."/>
            <person name="Bi G."/>
            <person name="Li C."/>
            <person name="Du R."/>
            <person name="Wang X."/>
            <person name="Sun T."/>
            <person name="Guo L."/>
            <person name="Liang H."/>
            <person name="Lu P."/>
            <person name="Wu Y."/>
            <person name="Zhang Z."/>
            <person name="Ro D.K."/>
            <person name="Shang Y."/>
            <person name="Huang S."/>
            <person name="Yan J."/>
        </authorList>
    </citation>
    <scope>NUCLEOTIDE SEQUENCE [LARGE SCALE GENOMIC DNA]</scope>
    <source>
        <strain evidence="4">Ta-2019</strain>
    </source>
</reference>
<dbReference type="CDD" id="cd11660">
    <property type="entry name" value="SANT_TRF"/>
    <property type="match status" value="1"/>
</dbReference>
<dbReference type="InterPro" id="IPR001005">
    <property type="entry name" value="SANT/Myb"/>
</dbReference>
<dbReference type="SUPFAM" id="SSF46689">
    <property type="entry name" value="Homeodomain-like"/>
    <property type="match status" value="1"/>
</dbReference>
<evidence type="ECO:0000259" key="2">
    <source>
        <dbReference type="PROSITE" id="PS50090"/>
    </source>
</evidence>
<evidence type="ECO:0000259" key="3">
    <source>
        <dbReference type="PROSITE" id="PS51294"/>
    </source>
</evidence>
<proteinExistence type="predicted"/>
<evidence type="ECO:0000313" key="4">
    <source>
        <dbReference type="EMBL" id="KAH9317231.1"/>
    </source>
</evidence>
<organism evidence="4 5">
    <name type="scientific">Taxus chinensis</name>
    <name type="common">Chinese yew</name>
    <name type="synonym">Taxus wallichiana var. chinensis</name>
    <dbReference type="NCBI Taxonomy" id="29808"/>
    <lineage>
        <taxon>Eukaryota</taxon>
        <taxon>Viridiplantae</taxon>
        <taxon>Streptophyta</taxon>
        <taxon>Embryophyta</taxon>
        <taxon>Tracheophyta</taxon>
        <taxon>Spermatophyta</taxon>
        <taxon>Pinopsida</taxon>
        <taxon>Pinidae</taxon>
        <taxon>Conifers II</taxon>
        <taxon>Cupressales</taxon>
        <taxon>Taxaceae</taxon>
        <taxon>Taxus</taxon>
    </lineage>
</organism>
<dbReference type="PANTHER" id="PTHR33427:SF2">
    <property type="entry name" value="TRICHOHYALIN"/>
    <property type="match status" value="1"/>
</dbReference>
<dbReference type="SMART" id="SM00717">
    <property type="entry name" value="SANT"/>
    <property type="match status" value="1"/>
</dbReference>
<name>A0AA38G5W9_TAXCH</name>
<evidence type="ECO:0000256" key="1">
    <source>
        <dbReference type="SAM" id="Coils"/>
    </source>
</evidence>
<keyword evidence="5" id="KW-1185">Reference proteome</keyword>
<dbReference type="Proteomes" id="UP000824469">
    <property type="component" value="Unassembled WGS sequence"/>
</dbReference>
<dbReference type="Gene3D" id="1.10.10.60">
    <property type="entry name" value="Homeodomain-like"/>
    <property type="match status" value="1"/>
</dbReference>
<dbReference type="Pfam" id="PF00249">
    <property type="entry name" value="Myb_DNA-binding"/>
    <property type="match status" value="1"/>
</dbReference>
<dbReference type="PROSITE" id="PS50090">
    <property type="entry name" value="MYB_LIKE"/>
    <property type="match status" value="1"/>
</dbReference>
<dbReference type="CDD" id="cd00085">
    <property type="entry name" value="HNHc"/>
    <property type="match status" value="1"/>
</dbReference>
<keyword evidence="1" id="KW-0175">Coiled coil</keyword>
<feature type="non-terminal residue" evidence="4">
    <location>
        <position position="426"/>
    </location>
</feature>
<dbReference type="PROSITE" id="PS51294">
    <property type="entry name" value="HTH_MYB"/>
    <property type="match status" value="1"/>
</dbReference>
<dbReference type="InterPro" id="IPR017930">
    <property type="entry name" value="Myb_dom"/>
</dbReference>
<dbReference type="EMBL" id="JAHRHJ020000004">
    <property type="protein sequence ID" value="KAH9317231.1"/>
    <property type="molecule type" value="Genomic_DNA"/>
</dbReference>
<accession>A0AA38G5W9</accession>
<sequence length="426" mass="49833">MLARSILTDEETRVDAELGYPRGYAKLCRNAHIHMQGLITPYTEGPPQRFLPYAAQPEDIAKIKEFNQLFPIIESEERDPSSARRFADSLWQQLDHLGNAGFDPALFRIDPYGNVLYKNADPASPLAWEVDHWFPHSRGGKTVSSNLRLVQWQVNQRKQNKLEFLVPWWDLQLGVTVNQFLSIFLSKNSDFRQRAFSLLFFAGENEPFTEHLVADCHSWPQHFRERKSQIGLAPAAIVRIHKQANDMLKPRNADLSIYPAWPVAPGTPGRRRWTVEEEEALRRAIQRFGPGNWKEIKENEPLFRNKSTVQIKDKYRLVKGDWELEKENKGAHLPDKEFILSTAIQKESRLKKIREDDIRVKAEEIAQLNKELKDLREQNETERLALEDLESVLIKNRRRMEKQRRWSEAQSSYKMCLENMIRDAMH</sequence>
<feature type="domain" description="HTH myb-type" evidence="3">
    <location>
        <begin position="270"/>
        <end position="323"/>
    </location>
</feature>
<comment type="caution">
    <text evidence="4">The sequence shown here is derived from an EMBL/GenBank/DDBJ whole genome shotgun (WGS) entry which is preliminary data.</text>
</comment>
<feature type="coiled-coil region" evidence="1">
    <location>
        <begin position="358"/>
        <end position="392"/>
    </location>
</feature>
<gene>
    <name evidence="4" type="ORF">KI387_019000</name>
</gene>
<evidence type="ECO:0000313" key="5">
    <source>
        <dbReference type="Proteomes" id="UP000824469"/>
    </source>
</evidence>
<dbReference type="InterPro" id="IPR009057">
    <property type="entry name" value="Homeodomain-like_sf"/>
</dbReference>
<dbReference type="AlphaFoldDB" id="A0AA38G5W9"/>
<protein>
    <submittedName>
        <fullName evidence="4">Uncharacterized protein</fullName>
    </submittedName>
</protein>
<dbReference type="InterPro" id="IPR003615">
    <property type="entry name" value="HNH_nuc"/>
</dbReference>
<dbReference type="Gene3D" id="1.10.30.50">
    <property type="match status" value="1"/>
</dbReference>